<dbReference type="InterPro" id="IPR005240">
    <property type="entry name" value="DUF389"/>
</dbReference>
<dbReference type="PANTHER" id="PTHR20992">
    <property type="entry name" value="AT15442P-RELATED"/>
    <property type="match status" value="1"/>
</dbReference>
<gene>
    <name evidence="2" type="ORF">RDWZM_008232</name>
</gene>
<keyword evidence="1" id="KW-1133">Transmembrane helix</keyword>
<name>A0A9Q0RK58_BLOTA</name>
<feature type="transmembrane region" description="Helical" evidence="1">
    <location>
        <begin position="367"/>
        <end position="390"/>
    </location>
</feature>
<keyword evidence="3" id="KW-1185">Reference proteome</keyword>
<evidence type="ECO:0000256" key="1">
    <source>
        <dbReference type="SAM" id="Phobius"/>
    </source>
</evidence>
<keyword evidence="1" id="KW-0812">Transmembrane</keyword>
<evidence type="ECO:0000313" key="2">
    <source>
        <dbReference type="EMBL" id="KAJ6217075.1"/>
    </source>
</evidence>
<dbReference type="AlphaFoldDB" id="A0A9Q0RK58"/>
<feature type="transmembrane region" description="Helical" evidence="1">
    <location>
        <begin position="166"/>
        <end position="183"/>
    </location>
</feature>
<keyword evidence="1" id="KW-0472">Membrane</keyword>
<reference evidence="2" key="1">
    <citation type="submission" date="2022-12" db="EMBL/GenBank/DDBJ databases">
        <title>Genome assemblies of Blomia tropicalis.</title>
        <authorList>
            <person name="Cui Y."/>
        </authorList>
    </citation>
    <scope>NUCLEOTIDE SEQUENCE</scope>
    <source>
        <tissue evidence="2">Adult mites</tissue>
    </source>
</reference>
<dbReference type="Pfam" id="PF04087">
    <property type="entry name" value="DUF389"/>
    <property type="match status" value="1"/>
</dbReference>
<protein>
    <submittedName>
        <fullName evidence="2">Uncharacterized protein</fullName>
    </submittedName>
</protein>
<dbReference type="PANTHER" id="PTHR20992:SF9">
    <property type="entry name" value="AT15442P-RELATED"/>
    <property type="match status" value="1"/>
</dbReference>
<comment type="caution">
    <text evidence="2">The sequence shown here is derived from an EMBL/GenBank/DDBJ whole genome shotgun (WGS) entry which is preliminary data.</text>
</comment>
<accession>A0A9Q0RK58</accession>
<dbReference type="Proteomes" id="UP001142055">
    <property type="component" value="Chromosome 3"/>
</dbReference>
<organism evidence="2 3">
    <name type="scientific">Blomia tropicalis</name>
    <name type="common">Mite</name>
    <dbReference type="NCBI Taxonomy" id="40697"/>
    <lineage>
        <taxon>Eukaryota</taxon>
        <taxon>Metazoa</taxon>
        <taxon>Ecdysozoa</taxon>
        <taxon>Arthropoda</taxon>
        <taxon>Chelicerata</taxon>
        <taxon>Arachnida</taxon>
        <taxon>Acari</taxon>
        <taxon>Acariformes</taxon>
        <taxon>Sarcoptiformes</taxon>
        <taxon>Astigmata</taxon>
        <taxon>Glycyphagoidea</taxon>
        <taxon>Echimyopodidae</taxon>
        <taxon>Blomia</taxon>
    </lineage>
</organism>
<feature type="transmembrane region" description="Helical" evidence="1">
    <location>
        <begin position="268"/>
        <end position="290"/>
    </location>
</feature>
<evidence type="ECO:0000313" key="3">
    <source>
        <dbReference type="Proteomes" id="UP001142055"/>
    </source>
</evidence>
<proteinExistence type="predicted"/>
<dbReference type="EMBL" id="JAPWDV010000003">
    <property type="protein sequence ID" value="KAJ6217075.1"/>
    <property type="molecule type" value="Genomic_DNA"/>
</dbReference>
<feature type="transmembrane region" description="Helical" evidence="1">
    <location>
        <begin position="223"/>
        <end position="248"/>
    </location>
</feature>
<sequence>MATVPQKKFERTLITFSSNQPNLDGQFFEDYYEEKGTIRRQYMEKILEESLENLNIYDAVWVSSKNGHYFHVYFTCDLNGNDHAMHYLQSKGIGSRCNSTIGYIPFGLFYYNEKPDPNDPLNYNDYNSTNYFNDVKDSFIKSVTSRLTVAQVVEGVKNGAEITFDYYMYLLWSSVIAAMGMMNTSSVDVAASMMIEPLMGAVMAISFGLAIHNKEIFWTGIRSLVVGMTFCLIFGYLFGMLFMVWRVAWNPPPDGTWPTPEMQSRGQYRTLIYGAVIAASGGAVLAVILLKNNFVAMTGVAVATTFMPPFVNAGLCFALATHLQITGQWEQYQEYNIDGAKFRFKPSWAPPNGYQVQYYYDMRLECCILALISMAYTFVNVFFLLAFSYITLKIKEIAPIRTLMPSDHKFFSEDIKVYRAHNKRYSSSGHIGKQILEEWADLSGLNKNELLSNRPDAKVTQIQTLQDIADEVELDPNYQTITRNAFGNKYQPQLRRRLTHGPEDGEFVSQIRNRPLNNIGIYSVERDFQSGAAEMTNRNNSIIPSKPYASSSRSGSIPLRYSVNSPYSVWPSREPQICRSRSSSTVSSRAQIYKQIDNNLYNISLMRPHLRNFTTVLIRYESHYRAKFPAFTICGCCAHNIVCSVSSDQAIQHELATFERHSILDVLDNVSFPEHNLVLSCKFIYDSRRPEQWKPCTNSGNVIPSLHDGRKCLTYLSMLQEVRVETEENIQKTIDQSYGTTSYIQMEVNFSESRGLQLKQLLTALEDANVILSLHSWGMIPTILDNEFFRLEPGQRYDIHFSKQVTKLLEPPYNTNCRKYDQLKRPRSQNECINLCMIENSYYKNNGTCINYYNLATRPWLNHFSHLFDPTTIKYCAKRYNLAYTQYIETRRQCRDQCNQMDCNVEIYNSVVEWSTINQSVDYNESNLSLVTMWPDMKQYEVVEHFKEINIFELIGCLGGHAHIFLGLSAIQLYDVIWSSLVKIKQLYFTIW</sequence>
<feature type="transmembrane region" description="Helical" evidence="1">
    <location>
        <begin position="189"/>
        <end position="211"/>
    </location>
</feature>